<protein>
    <recommendedName>
        <fullName evidence="6">Sushi domain-containing protein</fullName>
    </recommendedName>
</protein>
<keyword evidence="4 5" id="KW-1015">Disulfide bond</keyword>
<evidence type="ECO:0000256" key="3">
    <source>
        <dbReference type="ARBA" id="ARBA00022737"/>
    </source>
</evidence>
<reference evidence="7" key="1">
    <citation type="submission" date="2023-08" db="EMBL/GenBank/DDBJ databases">
        <title>Pelteobagrus vachellii genome.</title>
        <authorList>
            <person name="Liu H."/>
        </authorList>
    </citation>
    <scope>NUCLEOTIDE SEQUENCE</scope>
    <source>
        <strain evidence="7">PRFRI_2022a</strain>
        <tissue evidence="7">Muscle</tissue>
    </source>
</reference>
<feature type="domain" description="Sushi" evidence="6">
    <location>
        <begin position="24"/>
        <end position="81"/>
    </location>
</feature>
<dbReference type="SMART" id="SM00032">
    <property type="entry name" value="CCP"/>
    <property type="match status" value="3"/>
</dbReference>
<keyword evidence="2" id="KW-0732">Signal</keyword>
<comment type="caution">
    <text evidence="7">The sequence shown here is derived from an EMBL/GenBank/DDBJ whole genome shotgun (WGS) entry which is preliminary data.</text>
</comment>
<dbReference type="CDD" id="cd00033">
    <property type="entry name" value="CCP"/>
    <property type="match status" value="3"/>
</dbReference>
<evidence type="ECO:0000256" key="2">
    <source>
        <dbReference type="ARBA" id="ARBA00022729"/>
    </source>
</evidence>
<feature type="domain" description="Sushi" evidence="6">
    <location>
        <begin position="141"/>
        <end position="200"/>
    </location>
</feature>
<name>A0AA88LVJ6_TACVA</name>
<keyword evidence="8" id="KW-1185">Reference proteome</keyword>
<dbReference type="AlphaFoldDB" id="A0AA88LVJ6"/>
<dbReference type="PANTHER" id="PTHR45656">
    <property type="entry name" value="PROTEIN CBR-CLEC-78"/>
    <property type="match status" value="1"/>
</dbReference>
<dbReference type="Pfam" id="PF00084">
    <property type="entry name" value="Sushi"/>
    <property type="match status" value="3"/>
</dbReference>
<feature type="disulfide bond" evidence="5">
    <location>
        <begin position="171"/>
        <end position="198"/>
    </location>
</feature>
<keyword evidence="3" id="KW-0677">Repeat</keyword>
<comment type="caution">
    <text evidence="5">Lacks conserved residue(s) required for the propagation of feature annotation.</text>
</comment>
<dbReference type="Gene3D" id="2.10.70.10">
    <property type="entry name" value="Complement Module, domain 1"/>
    <property type="match status" value="3"/>
</dbReference>
<evidence type="ECO:0000256" key="4">
    <source>
        <dbReference type="ARBA" id="ARBA00023157"/>
    </source>
</evidence>
<feature type="domain" description="Sushi" evidence="6">
    <location>
        <begin position="82"/>
        <end position="140"/>
    </location>
</feature>
<dbReference type="FunFam" id="2.10.70.10:FF:000014">
    <property type="entry name" value="Membrane cofactor protein"/>
    <property type="match status" value="1"/>
</dbReference>
<dbReference type="InterPro" id="IPR000436">
    <property type="entry name" value="Sushi_SCR_CCP_dom"/>
</dbReference>
<evidence type="ECO:0000313" key="8">
    <source>
        <dbReference type="Proteomes" id="UP001187315"/>
    </source>
</evidence>
<proteinExistence type="predicted"/>
<dbReference type="Proteomes" id="UP001187315">
    <property type="component" value="Unassembled WGS sequence"/>
</dbReference>
<sequence length="211" mass="23846">MESIYFQKAFGMVQQSKHSVTKEIFCDPQTIQNAVIVGISSLYRYNDSVKIRCNEGYKTVGSDRLTCGENGWSPGFSPCIVVTCERPKILNAVRIGGKWPPYKYRDFVRYRCNEGYKMEGSDRMICKEDGWDPPPPQCTIVTCLPPTLIHNGQFNPQKKVYEYGNSVKFTCNKGFKLKGSASSLCTEHGIFQPSPPQCEEMKATKQWGLIA</sequence>
<gene>
    <name evidence="7" type="ORF">Q7C36_018985</name>
</gene>
<dbReference type="InterPro" id="IPR051277">
    <property type="entry name" value="SEZ6_CSMD_C4BPB_Regulators"/>
</dbReference>
<dbReference type="PANTHER" id="PTHR45656:SF4">
    <property type="entry name" value="PROTEIN CBR-CLEC-78"/>
    <property type="match status" value="1"/>
</dbReference>
<dbReference type="SUPFAM" id="SSF57535">
    <property type="entry name" value="Complement control module/SCR domain"/>
    <property type="match status" value="3"/>
</dbReference>
<evidence type="ECO:0000256" key="5">
    <source>
        <dbReference type="PROSITE-ProRule" id="PRU00302"/>
    </source>
</evidence>
<dbReference type="EMBL" id="JAVHJS010000020">
    <property type="protein sequence ID" value="KAK2825058.1"/>
    <property type="molecule type" value="Genomic_DNA"/>
</dbReference>
<keyword evidence="1 5" id="KW-0768">Sushi</keyword>
<dbReference type="PROSITE" id="PS50923">
    <property type="entry name" value="SUSHI"/>
    <property type="match status" value="3"/>
</dbReference>
<dbReference type="InterPro" id="IPR035976">
    <property type="entry name" value="Sushi/SCR/CCP_sf"/>
</dbReference>
<accession>A0AA88LVJ6</accession>
<organism evidence="7 8">
    <name type="scientific">Tachysurus vachellii</name>
    <name type="common">Darkbarbel catfish</name>
    <name type="synonym">Pelteobagrus vachellii</name>
    <dbReference type="NCBI Taxonomy" id="175792"/>
    <lineage>
        <taxon>Eukaryota</taxon>
        <taxon>Metazoa</taxon>
        <taxon>Chordata</taxon>
        <taxon>Craniata</taxon>
        <taxon>Vertebrata</taxon>
        <taxon>Euteleostomi</taxon>
        <taxon>Actinopterygii</taxon>
        <taxon>Neopterygii</taxon>
        <taxon>Teleostei</taxon>
        <taxon>Ostariophysi</taxon>
        <taxon>Siluriformes</taxon>
        <taxon>Bagridae</taxon>
        <taxon>Tachysurus</taxon>
    </lineage>
</organism>
<evidence type="ECO:0000313" key="7">
    <source>
        <dbReference type="EMBL" id="KAK2825058.1"/>
    </source>
</evidence>
<evidence type="ECO:0000256" key="1">
    <source>
        <dbReference type="ARBA" id="ARBA00022659"/>
    </source>
</evidence>
<evidence type="ECO:0000259" key="6">
    <source>
        <dbReference type="PROSITE" id="PS50923"/>
    </source>
</evidence>